<dbReference type="SMART" id="SM00974">
    <property type="entry name" value="T5orf172"/>
    <property type="match status" value="1"/>
</dbReference>
<dbReference type="OrthoDB" id="9811665at2"/>
<dbReference type="Pfam" id="PF13250">
    <property type="entry name" value="SNIPE"/>
    <property type="match status" value="1"/>
</dbReference>
<sequence length="568" mass="65071">MYIFIIAVLAIVLVVVATNLSKAEKKLKECQSQSLNKSTEISELQRHNSELQRYASELNEKIGRLIKYEKIIDAEEESKAIILKANYLLKKTEQDMRIAADLIDEEIVKSKDVAKQIVAEAKSEAQVIRQKAVVVREKAEEEALAKINNATTQSDLIIEGARNKAVEIGGDAYLSLEKTKFYQDLLKSLENIVDGYGNKYIIPMHSFLDDLADDFGYTEAGAELKKAREITRNLIESNNAGMCDYVEKERREAAINFAVDAFNGKVDTILSSLKADNFGTVEQKIKDAFALINHLGQPFKNGRIKVAYLNARIQEAYWACIAIELKMKQQEEQRQIKEQIREEEKARREFERAMKEAAKEEEMLKKAMDKVQKELSAASEEQRAKYEEKLAELNKRLVEAEEKNQRAISMAQQTRSGHVYVISNIGSFGEDVYKIGMTRRLEPKDRIKELGDASVPFEFDVHALIYSDDAPGLEKELHKTFVSRQMNKINPRKEFFKLGLKDIKDHLDTKDIKAQWTMVAEAREYRETQALEKELAENEVVQQQWMLSQANEIDKIELSELEEVEVNQ</sequence>
<gene>
    <name evidence="3" type="ORF">LX69_01098</name>
</gene>
<organism evidence="3 4">
    <name type="scientific">Breznakibacter xylanolyticus</name>
    <dbReference type="NCBI Taxonomy" id="990"/>
    <lineage>
        <taxon>Bacteria</taxon>
        <taxon>Pseudomonadati</taxon>
        <taxon>Bacteroidota</taxon>
        <taxon>Bacteroidia</taxon>
        <taxon>Marinilabiliales</taxon>
        <taxon>Marinilabiliaceae</taxon>
        <taxon>Breznakibacter</taxon>
    </lineage>
</organism>
<evidence type="ECO:0000313" key="3">
    <source>
        <dbReference type="EMBL" id="PZX18062.1"/>
    </source>
</evidence>
<dbReference type="EMBL" id="QKZK01000007">
    <property type="protein sequence ID" value="PZX18062.1"/>
    <property type="molecule type" value="Genomic_DNA"/>
</dbReference>
<protein>
    <submittedName>
        <fullName evidence="3">Meiotically Up-regulated Gene 113 (MUG113) protein</fullName>
    </submittedName>
</protein>
<dbReference type="RefSeq" id="WP_111444809.1">
    <property type="nucleotide sequence ID" value="NZ_QKZK01000007.1"/>
</dbReference>
<keyword evidence="1" id="KW-0175">Coiled coil</keyword>
<feature type="domain" description="Bacteriophage T5 Orf172 DNA-binding" evidence="2">
    <location>
        <begin position="427"/>
        <end position="510"/>
    </location>
</feature>
<proteinExistence type="predicted"/>
<evidence type="ECO:0000313" key="4">
    <source>
        <dbReference type="Proteomes" id="UP000249239"/>
    </source>
</evidence>
<feature type="coiled-coil region" evidence="1">
    <location>
        <begin position="322"/>
        <end position="410"/>
    </location>
</feature>
<accession>A0A2W7P3S5</accession>
<dbReference type="InterPro" id="IPR018306">
    <property type="entry name" value="Phage_T5_Orf172_DNA-bd"/>
</dbReference>
<comment type="caution">
    <text evidence="3">The sequence shown here is derived from an EMBL/GenBank/DDBJ whole genome shotgun (WGS) entry which is preliminary data.</text>
</comment>
<dbReference type="AlphaFoldDB" id="A0A2W7P3S5"/>
<evidence type="ECO:0000256" key="1">
    <source>
        <dbReference type="SAM" id="Coils"/>
    </source>
</evidence>
<reference evidence="3 4" key="1">
    <citation type="submission" date="2018-06" db="EMBL/GenBank/DDBJ databases">
        <title>Genomic Encyclopedia of Archaeal and Bacterial Type Strains, Phase II (KMG-II): from individual species to whole genera.</title>
        <authorList>
            <person name="Goeker M."/>
        </authorList>
    </citation>
    <scope>NUCLEOTIDE SEQUENCE [LARGE SCALE GENOMIC DNA]</scope>
    <source>
        <strain evidence="3 4">DSM 6779</strain>
    </source>
</reference>
<dbReference type="InterPro" id="IPR025280">
    <property type="entry name" value="SNIPE"/>
</dbReference>
<dbReference type="Pfam" id="PF13455">
    <property type="entry name" value="MUG113"/>
    <property type="match status" value="1"/>
</dbReference>
<evidence type="ECO:0000259" key="2">
    <source>
        <dbReference type="SMART" id="SM00974"/>
    </source>
</evidence>
<keyword evidence="4" id="KW-1185">Reference proteome</keyword>
<dbReference type="Proteomes" id="UP000249239">
    <property type="component" value="Unassembled WGS sequence"/>
</dbReference>
<name>A0A2W7P3S5_9BACT</name>